<dbReference type="OrthoDB" id="7777654at2759"/>
<name>A0A835I103_9MAGN</name>
<evidence type="ECO:0000313" key="4">
    <source>
        <dbReference type="Proteomes" id="UP000631114"/>
    </source>
</evidence>
<dbReference type="Proteomes" id="UP000631114">
    <property type="component" value="Unassembled WGS sequence"/>
</dbReference>
<reference evidence="3 4" key="1">
    <citation type="submission" date="2020-10" db="EMBL/GenBank/DDBJ databases">
        <title>The Coptis chinensis genome and diversification of protoberbering-type alkaloids.</title>
        <authorList>
            <person name="Wang B."/>
            <person name="Shu S."/>
            <person name="Song C."/>
            <person name="Liu Y."/>
        </authorList>
    </citation>
    <scope>NUCLEOTIDE SEQUENCE [LARGE SCALE GENOMIC DNA]</scope>
    <source>
        <strain evidence="3">HL-2020</strain>
        <tissue evidence="3">Leaf</tissue>
    </source>
</reference>
<comment type="caution">
    <text evidence="3">The sequence shown here is derived from an EMBL/GenBank/DDBJ whole genome shotgun (WGS) entry which is preliminary data.</text>
</comment>
<evidence type="ECO:0000259" key="2">
    <source>
        <dbReference type="Pfam" id="PF01593"/>
    </source>
</evidence>
<dbReference type="AlphaFoldDB" id="A0A835I103"/>
<evidence type="ECO:0000256" key="1">
    <source>
        <dbReference type="SAM" id="MobiDB-lite"/>
    </source>
</evidence>
<dbReference type="GO" id="GO:0016491">
    <property type="term" value="F:oxidoreductase activity"/>
    <property type="evidence" value="ECO:0007669"/>
    <property type="project" value="InterPro"/>
</dbReference>
<dbReference type="PANTHER" id="PTHR46313">
    <property type="match status" value="1"/>
</dbReference>
<feature type="compositionally biased region" description="Low complexity" evidence="1">
    <location>
        <begin position="36"/>
        <end position="56"/>
    </location>
</feature>
<dbReference type="Pfam" id="PF01593">
    <property type="entry name" value="Amino_oxidase"/>
    <property type="match status" value="1"/>
</dbReference>
<dbReference type="SUPFAM" id="SSF51905">
    <property type="entry name" value="FAD/NAD(P)-binding domain"/>
    <property type="match status" value="1"/>
</dbReference>
<dbReference type="GO" id="GO:0016116">
    <property type="term" value="P:carotenoid metabolic process"/>
    <property type="evidence" value="ECO:0007669"/>
    <property type="project" value="InterPro"/>
</dbReference>
<dbReference type="EMBL" id="JADFTS010000004">
    <property type="protein sequence ID" value="KAF9608554.1"/>
    <property type="molecule type" value="Genomic_DNA"/>
</dbReference>
<dbReference type="InterPro" id="IPR036188">
    <property type="entry name" value="FAD/NAD-bd_sf"/>
</dbReference>
<feature type="region of interest" description="Disordered" evidence="1">
    <location>
        <begin position="36"/>
        <end position="59"/>
    </location>
</feature>
<proteinExistence type="predicted"/>
<keyword evidence="4" id="KW-1185">Reference proteome</keyword>
<dbReference type="InterPro" id="IPR045892">
    <property type="entry name" value="CrtISO-like"/>
</dbReference>
<sequence length="585" mass="63163">MAMALGVLHSSTLQFNPLLSNSNFPRKNIPVLARLSSEQQEQSSTTTGSTSSKQKSAFPGKPEADVVVIGSGIGGLCCAGLLARYGEDVLLLESHDIPGGAAHSFEIKDYKFDSGPSLFSGFQSRGPQANPLAQVLDALGESVPCASYDSWMVYLPEGEFLSRIGPTEFLKDLEKYVSLDAVREWQKLLDAVLPMSAAAMALPPLSIRGDLGVLSTAAARYAPSLLKSFIQMGPQGALSATKLLSPFSDIVDSLELKNPFVRNWVDLLCFLLAGMKSNGTLSAEMVYMFAEWYKPGCKLEYPLHGSGAVVDSLVRGMQKFGGRLSLGTHVENIVVEKGRAVGVRLRSGQFVRAKKAVVSNASMWDTLKLLPEEAIPKSYKDRIDKTPQCESFMHLHLGFDAEGIPEDLGIHHIVVNDWKRGVDADQNVVLISVPSVLSPDLAPPGKHVLHAYTPGTEPFGLWEGLDRRSAEYKRLKAERSEVMWRAVERALGSGFSREKCEVKMVGTPLTHQRFLRRNRGTYGPAIQAGKDTFPGHATAIPQLYCCGDSTFPGIGVPAVAASGAIVANSLVPVSAHSQLLDAIGI</sequence>
<protein>
    <recommendedName>
        <fullName evidence="2">Amine oxidase domain-containing protein</fullName>
    </recommendedName>
</protein>
<dbReference type="InterPro" id="IPR002937">
    <property type="entry name" value="Amino_oxidase"/>
</dbReference>
<evidence type="ECO:0000313" key="3">
    <source>
        <dbReference type="EMBL" id="KAF9608554.1"/>
    </source>
</evidence>
<organism evidence="3 4">
    <name type="scientific">Coptis chinensis</name>
    <dbReference type="NCBI Taxonomy" id="261450"/>
    <lineage>
        <taxon>Eukaryota</taxon>
        <taxon>Viridiplantae</taxon>
        <taxon>Streptophyta</taxon>
        <taxon>Embryophyta</taxon>
        <taxon>Tracheophyta</taxon>
        <taxon>Spermatophyta</taxon>
        <taxon>Magnoliopsida</taxon>
        <taxon>Ranunculales</taxon>
        <taxon>Ranunculaceae</taxon>
        <taxon>Coptidoideae</taxon>
        <taxon>Coptis</taxon>
    </lineage>
</organism>
<accession>A0A835I103</accession>
<dbReference type="PANTHER" id="PTHR46313:SF1">
    <property type="entry name" value="FAD_NAD(P)-BINDING OXIDOREDUCTASE FAMILY PROTEIN"/>
    <property type="match status" value="1"/>
</dbReference>
<dbReference type="Gene3D" id="3.50.50.60">
    <property type="entry name" value="FAD/NAD(P)-binding domain"/>
    <property type="match status" value="2"/>
</dbReference>
<gene>
    <name evidence="3" type="ORF">IFM89_009920</name>
</gene>
<feature type="domain" description="Amine oxidase" evidence="2">
    <location>
        <begin position="73"/>
        <end position="568"/>
    </location>
</feature>